<sequence>MTKVYGTGVYNFKCHYVAEYTVELQHRPPDNPDESKPGSTPPSSTTLLEIQREQLTKIDCHSELV</sequence>
<feature type="compositionally biased region" description="Basic and acidic residues" evidence="1">
    <location>
        <begin position="26"/>
        <end position="36"/>
    </location>
</feature>
<reference evidence="3" key="1">
    <citation type="submission" date="2016-06" db="EMBL/GenBank/DDBJ databases">
        <title>Parallel loss of symbiosis genes in relatives of nitrogen-fixing non-legume Parasponia.</title>
        <authorList>
            <person name="Van Velzen R."/>
            <person name="Holmer R."/>
            <person name="Bu F."/>
            <person name="Rutten L."/>
            <person name="Van Zeijl A."/>
            <person name="Liu W."/>
            <person name="Santuari L."/>
            <person name="Cao Q."/>
            <person name="Sharma T."/>
            <person name="Shen D."/>
            <person name="Roswanjaya Y."/>
            <person name="Wardhani T."/>
            <person name="Kalhor M.S."/>
            <person name="Jansen J."/>
            <person name="Van den Hoogen J."/>
            <person name="Gungor B."/>
            <person name="Hartog M."/>
            <person name="Hontelez J."/>
            <person name="Verver J."/>
            <person name="Yang W.-C."/>
            <person name="Schijlen E."/>
            <person name="Repin R."/>
            <person name="Schilthuizen M."/>
            <person name="Schranz E."/>
            <person name="Heidstra R."/>
            <person name="Miyata K."/>
            <person name="Fedorova E."/>
            <person name="Kohlen W."/>
            <person name="Bisseling T."/>
            <person name="Smit S."/>
            <person name="Geurts R."/>
        </authorList>
    </citation>
    <scope>NUCLEOTIDE SEQUENCE [LARGE SCALE GENOMIC DNA]</scope>
    <source>
        <strain evidence="3">cv. RG33-2</strain>
    </source>
</reference>
<dbReference type="OrthoDB" id="1664503at2759"/>
<organism evidence="2 3">
    <name type="scientific">Trema orientale</name>
    <name type="common">Charcoal tree</name>
    <name type="synonym">Celtis orientalis</name>
    <dbReference type="NCBI Taxonomy" id="63057"/>
    <lineage>
        <taxon>Eukaryota</taxon>
        <taxon>Viridiplantae</taxon>
        <taxon>Streptophyta</taxon>
        <taxon>Embryophyta</taxon>
        <taxon>Tracheophyta</taxon>
        <taxon>Spermatophyta</taxon>
        <taxon>Magnoliopsida</taxon>
        <taxon>eudicotyledons</taxon>
        <taxon>Gunneridae</taxon>
        <taxon>Pentapetalae</taxon>
        <taxon>rosids</taxon>
        <taxon>fabids</taxon>
        <taxon>Rosales</taxon>
        <taxon>Cannabaceae</taxon>
        <taxon>Trema</taxon>
    </lineage>
</organism>
<evidence type="ECO:0000313" key="3">
    <source>
        <dbReference type="Proteomes" id="UP000237000"/>
    </source>
</evidence>
<dbReference type="EMBL" id="JXTC01001359">
    <property type="protein sequence ID" value="PON31452.1"/>
    <property type="molecule type" value="Genomic_DNA"/>
</dbReference>
<protein>
    <submittedName>
        <fullName evidence="2">Uncharacterized protein</fullName>
    </submittedName>
</protein>
<dbReference type="InParanoid" id="A0A2P5A4J9"/>
<dbReference type="STRING" id="63057.A0A2P5A4J9"/>
<dbReference type="Proteomes" id="UP000237000">
    <property type="component" value="Unassembled WGS sequence"/>
</dbReference>
<evidence type="ECO:0000256" key="1">
    <source>
        <dbReference type="SAM" id="MobiDB-lite"/>
    </source>
</evidence>
<dbReference type="AlphaFoldDB" id="A0A2P5A4J9"/>
<keyword evidence="3" id="KW-1185">Reference proteome</keyword>
<feature type="non-terminal residue" evidence="2">
    <location>
        <position position="65"/>
    </location>
</feature>
<accession>A0A2P5A4J9</accession>
<gene>
    <name evidence="2" type="ORF">TorRG33x02_357770</name>
</gene>
<comment type="caution">
    <text evidence="2">The sequence shown here is derived from an EMBL/GenBank/DDBJ whole genome shotgun (WGS) entry which is preliminary data.</text>
</comment>
<feature type="region of interest" description="Disordered" evidence="1">
    <location>
        <begin position="26"/>
        <end position="45"/>
    </location>
</feature>
<evidence type="ECO:0000313" key="2">
    <source>
        <dbReference type="EMBL" id="PON31452.1"/>
    </source>
</evidence>
<proteinExistence type="predicted"/>
<name>A0A2P5A4J9_TREOI</name>